<proteinExistence type="predicted"/>
<sequence>MESFMDTPKGSVMSSNQIPDWLCLRSRGVLINCEGFTQIHREQMALNLPKEGRLSLRSLRNDDLNLVDFLIPEKNRVEEFPSQMSPFKLADSGGKRSFD</sequence>
<reference evidence="1 2" key="1">
    <citation type="submission" date="2018-10" db="EMBL/GenBank/DDBJ databases">
        <title>A high-quality apple genome assembly.</title>
        <authorList>
            <person name="Hu J."/>
        </authorList>
    </citation>
    <scope>NUCLEOTIDE SEQUENCE [LARGE SCALE GENOMIC DNA]</scope>
    <source>
        <strain evidence="2">cv. HFTH1</strain>
        <tissue evidence="1">Young leaf</tissue>
    </source>
</reference>
<evidence type="ECO:0000313" key="2">
    <source>
        <dbReference type="Proteomes" id="UP000290289"/>
    </source>
</evidence>
<comment type="caution">
    <text evidence="1">The sequence shown here is derived from an EMBL/GenBank/DDBJ whole genome shotgun (WGS) entry which is preliminary data.</text>
</comment>
<evidence type="ECO:0000313" key="1">
    <source>
        <dbReference type="EMBL" id="RXH75796.1"/>
    </source>
</evidence>
<protein>
    <submittedName>
        <fullName evidence="1">Uncharacterized protein</fullName>
    </submittedName>
</protein>
<dbReference type="STRING" id="3750.A0A498HWG4"/>
<keyword evidence="2" id="KW-1185">Reference proteome</keyword>
<dbReference type="AlphaFoldDB" id="A0A498HWG4"/>
<dbReference type="Proteomes" id="UP000290289">
    <property type="component" value="Chromosome 15"/>
</dbReference>
<name>A0A498HWG4_MALDO</name>
<accession>A0A498HWG4</accession>
<gene>
    <name evidence="1" type="ORF">DVH24_039495</name>
</gene>
<organism evidence="1 2">
    <name type="scientific">Malus domestica</name>
    <name type="common">Apple</name>
    <name type="synonym">Pyrus malus</name>
    <dbReference type="NCBI Taxonomy" id="3750"/>
    <lineage>
        <taxon>Eukaryota</taxon>
        <taxon>Viridiplantae</taxon>
        <taxon>Streptophyta</taxon>
        <taxon>Embryophyta</taxon>
        <taxon>Tracheophyta</taxon>
        <taxon>Spermatophyta</taxon>
        <taxon>Magnoliopsida</taxon>
        <taxon>eudicotyledons</taxon>
        <taxon>Gunneridae</taxon>
        <taxon>Pentapetalae</taxon>
        <taxon>rosids</taxon>
        <taxon>fabids</taxon>
        <taxon>Rosales</taxon>
        <taxon>Rosaceae</taxon>
        <taxon>Amygdaloideae</taxon>
        <taxon>Maleae</taxon>
        <taxon>Malus</taxon>
    </lineage>
</organism>
<dbReference type="EMBL" id="RDQH01000341">
    <property type="protein sequence ID" value="RXH75796.1"/>
    <property type="molecule type" value="Genomic_DNA"/>
</dbReference>